<gene>
    <name evidence="2" type="ORF">A2870_00980</name>
</gene>
<sequence>MSERAPRRSRAEPKPTSSKGGEPPRGRTAIATTEPSPDKIQKTFGIIETMTLSELRELANAVREKLI</sequence>
<accession>A0A1F5G3K2</accession>
<dbReference type="EMBL" id="MFAZ01000043">
    <property type="protein sequence ID" value="OGD86428.1"/>
    <property type="molecule type" value="Genomic_DNA"/>
</dbReference>
<feature type="compositionally biased region" description="Basic and acidic residues" evidence="1">
    <location>
        <begin position="1"/>
        <end position="13"/>
    </location>
</feature>
<reference evidence="2 3" key="1">
    <citation type="journal article" date="2016" name="Nat. Commun.">
        <title>Thousands of microbial genomes shed light on interconnected biogeochemical processes in an aquifer system.</title>
        <authorList>
            <person name="Anantharaman K."/>
            <person name="Brown C.T."/>
            <person name="Hug L.A."/>
            <person name="Sharon I."/>
            <person name="Castelle C.J."/>
            <person name="Probst A.J."/>
            <person name="Thomas B.C."/>
            <person name="Singh A."/>
            <person name="Wilkins M.J."/>
            <person name="Karaoz U."/>
            <person name="Brodie E.L."/>
            <person name="Williams K.H."/>
            <person name="Hubbard S.S."/>
            <person name="Banfield J.F."/>
        </authorList>
    </citation>
    <scope>NUCLEOTIDE SEQUENCE [LARGE SCALE GENOMIC DNA]</scope>
</reference>
<dbReference type="STRING" id="1797711.A2870_00980"/>
<feature type="region of interest" description="Disordered" evidence="1">
    <location>
        <begin position="1"/>
        <end position="41"/>
    </location>
</feature>
<name>A0A1F5G3K2_9BACT</name>
<dbReference type="AlphaFoldDB" id="A0A1F5G3K2"/>
<comment type="caution">
    <text evidence="2">The sequence shown here is derived from an EMBL/GenBank/DDBJ whole genome shotgun (WGS) entry which is preliminary data.</text>
</comment>
<organism evidence="2 3">
    <name type="scientific">Candidatus Curtissbacteria bacterium RIFCSPHIGHO2_01_FULL_41_11</name>
    <dbReference type="NCBI Taxonomy" id="1797711"/>
    <lineage>
        <taxon>Bacteria</taxon>
        <taxon>Candidatus Curtissiibacteriota</taxon>
    </lineage>
</organism>
<evidence type="ECO:0000313" key="2">
    <source>
        <dbReference type="EMBL" id="OGD86428.1"/>
    </source>
</evidence>
<protein>
    <submittedName>
        <fullName evidence="2">Uncharacterized protein</fullName>
    </submittedName>
</protein>
<evidence type="ECO:0000313" key="3">
    <source>
        <dbReference type="Proteomes" id="UP000179102"/>
    </source>
</evidence>
<dbReference type="Proteomes" id="UP000179102">
    <property type="component" value="Unassembled WGS sequence"/>
</dbReference>
<proteinExistence type="predicted"/>
<evidence type="ECO:0000256" key="1">
    <source>
        <dbReference type="SAM" id="MobiDB-lite"/>
    </source>
</evidence>